<dbReference type="AlphaFoldDB" id="A0A917VGR5"/>
<dbReference type="EMBL" id="BMPQ01000008">
    <property type="protein sequence ID" value="GGK74216.1"/>
    <property type="molecule type" value="Genomic_DNA"/>
</dbReference>
<dbReference type="Proteomes" id="UP000637788">
    <property type="component" value="Unassembled WGS sequence"/>
</dbReference>
<evidence type="ECO:0000313" key="3">
    <source>
        <dbReference type="EMBL" id="GGK74216.1"/>
    </source>
</evidence>
<dbReference type="GO" id="GO:0016787">
    <property type="term" value="F:hydrolase activity"/>
    <property type="evidence" value="ECO:0007669"/>
    <property type="project" value="UniProtKB-KW"/>
</dbReference>
<evidence type="ECO:0000259" key="2">
    <source>
        <dbReference type="Pfam" id="PF12706"/>
    </source>
</evidence>
<keyword evidence="4" id="KW-1185">Reference proteome</keyword>
<name>A0A917VGR5_9ACTN</name>
<dbReference type="PANTHER" id="PTHR43546:SF9">
    <property type="entry name" value="L-ASCORBATE-6-PHOSPHATE LACTONASE ULAG-RELATED"/>
    <property type="match status" value="1"/>
</dbReference>
<accession>A0A917VGR5</accession>
<dbReference type="PANTHER" id="PTHR43546">
    <property type="entry name" value="UPF0173 METAL-DEPENDENT HYDROLASE MJ1163-RELATED"/>
    <property type="match status" value="1"/>
</dbReference>
<dbReference type="InterPro" id="IPR050114">
    <property type="entry name" value="UPF0173_UPF0282_UlaG_hydrolase"/>
</dbReference>
<protein>
    <submittedName>
        <fullName evidence="3">MBL fold metallo-hydrolase</fullName>
    </submittedName>
</protein>
<evidence type="ECO:0000256" key="1">
    <source>
        <dbReference type="ARBA" id="ARBA00022801"/>
    </source>
</evidence>
<dbReference type="Pfam" id="PF12706">
    <property type="entry name" value="Lactamase_B_2"/>
    <property type="match status" value="1"/>
</dbReference>
<dbReference type="Gene3D" id="3.60.15.10">
    <property type="entry name" value="Ribonuclease Z/Hydroxyacylglutathione hydrolase-like"/>
    <property type="match status" value="1"/>
</dbReference>
<reference evidence="3" key="1">
    <citation type="journal article" date="2014" name="Int. J. Syst. Evol. Microbiol.">
        <title>Complete genome sequence of Corynebacterium casei LMG S-19264T (=DSM 44701T), isolated from a smear-ripened cheese.</title>
        <authorList>
            <consortium name="US DOE Joint Genome Institute (JGI-PGF)"/>
            <person name="Walter F."/>
            <person name="Albersmeier A."/>
            <person name="Kalinowski J."/>
            <person name="Ruckert C."/>
        </authorList>
    </citation>
    <scope>NUCLEOTIDE SEQUENCE</scope>
    <source>
        <strain evidence="3">JCM 3035</strain>
    </source>
</reference>
<dbReference type="InterPro" id="IPR036866">
    <property type="entry name" value="RibonucZ/Hydroxyglut_hydro"/>
</dbReference>
<organism evidence="3 4">
    <name type="scientific">Streptomyces flaveus</name>
    <dbReference type="NCBI Taxonomy" id="66370"/>
    <lineage>
        <taxon>Bacteria</taxon>
        <taxon>Bacillati</taxon>
        <taxon>Actinomycetota</taxon>
        <taxon>Actinomycetes</taxon>
        <taxon>Kitasatosporales</taxon>
        <taxon>Streptomycetaceae</taxon>
        <taxon>Streptomyces</taxon>
        <taxon>Streptomyces aurantiacus group</taxon>
    </lineage>
</organism>
<reference evidence="3" key="2">
    <citation type="submission" date="2020-09" db="EMBL/GenBank/DDBJ databases">
        <authorList>
            <person name="Sun Q."/>
            <person name="Ohkuma M."/>
        </authorList>
    </citation>
    <scope>NUCLEOTIDE SEQUENCE</scope>
    <source>
        <strain evidence="3">JCM 3035</strain>
    </source>
</reference>
<sequence>MTEVRFTHIGGPTVLIEFAGWRLLTDPTFDPPGRTYAFGWGTSSRKLTGPAVPPDDVGPVDAILLTHDHHADNLDDAGRAMLAGAGTVVTTRAGARRLNGAVRGLRAGHTTRLEAPGRPPIDITATPCRHGPPFSRPVAGAVVGFALTWPGQHHGPLWITGDTVLYPAVRKTAAALRPGTVLLHLGGVRFPLTGPARYTMTAADALDLCDTIRPHTVHPVHYEGWQHFREGPEALTAKLEAAASSERGKAFTWLPHGTGHFTVV</sequence>
<proteinExistence type="predicted"/>
<comment type="caution">
    <text evidence="3">The sequence shown here is derived from an EMBL/GenBank/DDBJ whole genome shotgun (WGS) entry which is preliminary data.</text>
</comment>
<evidence type="ECO:0000313" key="4">
    <source>
        <dbReference type="Proteomes" id="UP000637788"/>
    </source>
</evidence>
<keyword evidence="1" id="KW-0378">Hydrolase</keyword>
<gene>
    <name evidence="3" type="ORF">GCM10010094_38920</name>
</gene>
<dbReference type="SUPFAM" id="SSF56281">
    <property type="entry name" value="Metallo-hydrolase/oxidoreductase"/>
    <property type="match status" value="1"/>
</dbReference>
<dbReference type="RefSeq" id="WP_189323129.1">
    <property type="nucleotide sequence ID" value="NZ_BMPQ01000008.1"/>
</dbReference>
<feature type="domain" description="Metallo-beta-lactamase" evidence="2">
    <location>
        <begin position="22"/>
        <end position="222"/>
    </location>
</feature>
<dbReference type="InterPro" id="IPR001279">
    <property type="entry name" value="Metallo-B-lactamas"/>
</dbReference>